<dbReference type="Pfam" id="PF02516">
    <property type="entry name" value="STT3"/>
    <property type="match status" value="1"/>
</dbReference>
<dbReference type="SUPFAM" id="SSF48403">
    <property type="entry name" value="Ankyrin repeat"/>
    <property type="match status" value="1"/>
</dbReference>
<dbReference type="InterPro" id="IPR003674">
    <property type="entry name" value="Oligo_trans_STT3"/>
</dbReference>
<feature type="transmembrane region" description="Helical" evidence="17">
    <location>
        <begin position="196"/>
        <end position="219"/>
    </location>
</feature>
<evidence type="ECO:0000256" key="11">
    <source>
        <dbReference type="ARBA" id="ARBA00022842"/>
    </source>
</evidence>
<feature type="domain" description="STT3/PglB/AglB core" evidence="20">
    <location>
        <begin position="603"/>
        <end position="659"/>
    </location>
</feature>
<evidence type="ECO:0000313" key="22">
    <source>
        <dbReference type="Proteomes" id="UP000751190"/>
    </source>
</evidence>
<dbReference type="Gene3D" id="1.25.40.20">
    <property type="entry name" value="Ankyrin repeat-containing domain"/>
    <property type="match status" value="1"/>
</dbReference>
<evidence type="ECO:0000256" key="15">
    <source>
        <dbReference type="ARBA" id="ARBA00048829"/>
    </source>
</evidence>
<dbReference type="GO" id="GO:0004579">
    <property type="term" value="F:dolichyl-diphosphooligosaccharide-protein glycotransferase activity"/>
    <property type="evidence" value="ECO:0007669"/>
    <property type="project" value="UniProtKB-EC"/>
</dbReference>
<keyword evidence="7" id="KW-0328">Glycosyltransferase</keyword>
<evidence type="ECO:0000256" key="3">
    <source>
        <dbReference type="ARBA" id="ARBA00004127"/>
    </source>
</evidence>
<dbReference type="GO" id="GO:0016020">
    <property type="term" value="C:membrane"/>
    <property type="evidence" value="ECO:0007669"/>
    <property type="project" value="InterPro"/>
</dbReference>
<organism evidence="21 22">
    <name type="scientific">Diacronema lutheri</name>
    <name type="common">Unicellular marine alga</name>
    <name type="synonym">Monochrysis lutheri</name>
    <dbReference type="NCBI Taxonomy" id="2081491"/>
    <lineage>
        <taxon>Eukaryota</taxon>
        <taxon>Haptista</taxon>
        <taxon>Haptophyta</taxon>
        <taxon>Pavlovophyceae</taxon>
        <taxon>Pavlovales</taxon>
        <taxon>Pavlovaceae</taxon>
        <taxon>Diacronema</taxon>
    </lineage>
</organism>
<dbReference type="FunFam" id="3.40.50.12610:FF:000003">
    <property type="entry name" value="Oligosaccharyl transferase-like protein"/>
    <property type="match status" value="1"/>
</dbReference>
<keyword evidence="11" id="KW-0460">Magnesium</keyword>
<feature type="transmembrane region" description="Helical" evidence="17">
    <location>
        <begin position="69"/>
        <end position="88"/>
    </location>
</feature>
<dbReference type="InterPro" id="IPR036770">
    <property type="entry name" value="Ankyrin_rpt-contain_sf"/>
</dbReference>
<gene>
    <name evidence="21" type="ORF">KFE25_000814</name>
</gene>
<evidence type="ECO:0000256" key="12">
    <source>
        <dbReference type="ARBA" id="ARBA00022989"/>
    </source>
</evidence>
<dbReference type="InterPro" id="IPR048999">
    <property type="entry name" value="STT3-PglB_core"/>
</dbReference>
<dbReference type="PROSITE" id="PS50088">
    <property type="entry name" value="ANK_REPEAT"/>
    <property type="match status" value="1"/>
</dbReference>
<feature type="repeat" description="ANK" evidence="16">
    <location>
        <begin position="886"/>
        <end position="918"/>
    </location>
</feature>
<evidence type="ECO:0000256" key="18">
    <source>
        <dbReference type="SAM" id="SignalP"/>
    </source>
</evidence>
<keyword evidence="10" id="KW-0479">Metal-binding</keyword>
<evidence type="ECO:0000256" key="17">
    <source>
        <dbReference type="SAM" id="Phobius"/>
    </source>
</evidence>
<sequence>MALRVVAILLIAYTAFDIRMHAIRVYGRVIHEFDPWFNFRATQYLADHGWSKFFKWFDYMSWYPLGRPIGTTIYPGMQITSVAIWRLLKATGVASLKMSLNDVCCFVPCWFGVSATLLLGLIAAEAANSANAGIFAAAVMAIVPAHLMRSVGGGYDNESIALTAMCLTFFLWIRSLRNERSWPVGVLTGVAYVYMVAAWGGYIFVLNMIGVHAGLLTLVGLYNSSLYRAYTLFYVIGTYGAMSVPVVGWSPLKSLEQLGPFAVFAFMQVLELSNALVRARKLSPREAFKMRSTVFAVAAAVASVVLAVLWPTGYFGPLSSRVRGLFVKHTRTGNPLVDSVAEHQPASDQAYYQYLQMWSCYLAPAGWAYLLLGVWWHYGKWWLGTRIPADARLAGKTFLLTYGVVGYYFCNKMVRLIILLGPVASALSGVSAGLIFDWAVAHLSLLWQPAEAEAEDENAQRPKSKGAAAAAAGAAKSKKDAGGDKDSAKRTAGSASWWWWSSSSSSSSSSSRKRGSLGKFGTEVRAFYDHPAGRVVRVLIAVNVLWLQLKYYRDFYHTCQSMAEGMSQPSIMFRANLRDGTPVMIDDYREAYWWLRDNTPADSRVMAWWDYGYQIAGIANRTTIADGNTWNHEHIATLGRCLTAPEKHAHRIIRHLADYVLLWTGGGGDDLAKSPHMARIGNSVYDDICPGDPTCRMFGFERGGVPTPMMANSVLYKLHSHNLRPGVQADPSRFQEVYQSKYGKVRIFKVLSVSRESKEWAANPANRVCDAPGSWYCAGRYPPALQWLEKKKKAFRQLEDFNRGGRDEKYYEEYMARMEGRKMTGDGGGVGVERAKGGNGGAKKAVKKMVDEFSAKLKKLIAANAVDEIAHLLANEPELANLRSADGRGPLWWAYEAGKTEVAALLLAAGADPEATDSEGMRPVDLKA</sequence>
<keyword evidence="16" id="KW-0040">ANK repeat</keyword>
<keyword evidence="9 17" id="KW-0812">Transmembrane</keyword>
<evidence type="ECO:0000256" key="1">
    <source>
        <dbReference type="ARBA" id="ARBA00001936"/>
    </source>
</evidence>
<evidence type="ECO:0000256" key="10">
    <source>
        <dbReference type="ARBA" id="ARBA00022723"/>
    </source>
</evidence>
<evidence type="ECO:0000256" key="13">
    <source>
        <dbReference type="ARBA" id="ARBA00023136"/>
    </source>
</evidence>
<feature type="chain" id="PRO_5035219308" description="dolichyl-diphosphooligosaccharide--protein glycotransferase" evidence="18">
    <location>
        <begin position="18"/>
        <end position="928"/>
    </location>
</feature>
<dbReference type="PROSITE" id="PS50297">
    <property type="entry name" value="ANK_REP_REGION"/>
    <property type="match status" value="1"/>
</dbReference>
<evidence type="ECO:0000256" key="7">
    <source>
        <dbReference type="ARBA" id="ARBA00022676"/>
    </source>
</evidence>
<comment type="cofactor">
    <cofactor evidence="1">
        <name>Mn(2+)</name>
        <dbReference type="ChEBI" id="CHEBI:29035"/>
    </cofactor>
</comment>
<feature type="transmembrane region" description="Helical" evidence="17">
    <location>
        <begin position="355"/>
        <end position="376"/>
    </location>
</feature>
<dbReference type="Gene3D" id="3.40.50.12610">
    <property type="match status" value="1"/>
</dbReference>
<feature type="transmembrane region" description="Helical" evidence="17">
    <location>
        <begin position="130"/>
        <end position="147"/>
    </location>
</feature>
<keyword evidence="18" id="KW-0732">Signal</keyword>
<evidence type="ECO:0000256" key="14">
    <source>
        <dbReference type="ARBA" id="ARBA00023211"/>
    </source>
</evidence>
<keyword evidence="13 17" id="KW-0472">Membrane</keyword>
<dbReference type="OrthoDB" id="10261066at2759"/>
<evidence type="ECO:0000256" key="6">
    <source>
        <dbReference type="ARBA" id="ARBA00012605"/>
    </source>
</evidence>
<comment type="subcellular location">
    <subcellularLocation>
        <location evidence="3">Endomembrane system</location>
        <topology evidence="3">Multi-pass membrane protein</topology>
    </subcellularLocation>
</comment>
<proteinExistence type="inferred from homology"/>
<evidence type="ECO:0000256" key="8">
    <source>
        <dbReference type="ARBA" id="ARBA00022679"/>
    </source>
</evidence>
<dbReference type="EC" id="2.4.99.18" evidence="6"/>
<feature type="transmembrane region" description="Helical" evidence="17">
    <location>
        <begin position="258"/>
        <end position="277"/>
    </location>
</feature>
<feature type="transmembrane region" description="Helical" evidence="17">
    <location>
        <begin position="159"/>
        <end position="176"/>
    </location>
</feature>
<dbReference type="InterPro" id="IPR048307">
    <property type="entry name" value="STT3_N"/>
</dbReference>
<feature type="signal peptide" evidence="18">
    <location>
        <begin position="1"/>
        <end position="17"/>
    </location>
</feature>
<dbReference type="Pfam" id="PF21436">
    <property type="entry name" value="STT3-PglB_core"/>
    <property type="match status" value="1"/>
</dbReference>
<comment type="similarity">
    <text evidence="5">Belongs to the STT3 family.</text>
</comment>
<evidence type="ECO:0000256" key="16">
    <source>
        <dbReference type="PROSITE-ProRule" id="PRU00023"/>
    </source>
</evidence>
<feature type="transmembrane region" description="Helical" evidence="17">
    <location>
        <begin position="416"/>
        <end position="436"/>
    </location>
</feature>
<dbReference type="GO" id="GO:0046872">
    <property type="term" value="F:metal ion binding"/>
    <property type="evidence" value="ECO:0007669"/>
    <property type="project" value="UniProtKB-KW"/>
</dbReference>
<dbReference type="PANTHER" id="PTHR13872">
    <property type="entry name" value="DOLICHYL-DIPHOSPHOOLIGOSACCHARIDE--PROTEIN GLYCOSYLTRANSFERASE SUBUNIT"/>
    <property type="match status" value="1"/>
</dbReference>
<feature type="transmembrane region" description="Helical" evidence="17">
    <location>
        <begin position="289"/>
        <end position="310"/>
    </location>
</feature>
<name>A0A8J6CH90_DIALT</name>
<keyword evidence="8" id="KW-0808">Transferase</keyword>
<evidence type="ECO:0000259" key="20">
    <source>
        <dbReference type="Pfam" id="PF21436"/>
    </source>
</evidence>
<evidence type="ECO:0000259" key="19">
    <source>
        <dbReference type="Pfam" id="PF02516"/>
    </source>
</evidence>
<feature type="transmembrane region" description="Helical" evidence="17">
    <location>
        <begin position="231"/>
        <end position="252"/>
    </location>
</feature>
<feature type="transmembrane region" description="Helical" evidence="17">
    <location>
        <begin position="100"/>
        <end position="124"/>
    </location>
</feature>
<dbReference type="OMA" id="YHEEYMR"/>
<feature type="domain" description="Oligosaccharyl transferase STT3 N-terminal" evidence="19">
    <location>
        <begin position="4"/>
        <end position="420"/>
    </location>
</feature>
<evidence type="ECO:0000256" key="2">
    <source>
        <dbReference type="ARBA" id="ARBA00001946"/>
    </source>
</evidence>
<accession>A0A8J6CH90</accession>
<dbReference type="EMBL" id="JAGTXO010000006">
    <property type="protein sequence ID" value="KAG8467498.1"/>
    <property type="molecule type" value="Genomic_DNA"/>
</dbReference>
<evidence type="ECO:0000256" key="4">
    <source>
        <dbReference type="ARBA" id="ARBA00004922"/>
    </source>
</evidence>
<dbReference type="GO" id="GO:0012505">
    <property type="term" value="C:endomembrane system"/>
    <property type="evidence" value="ECO:0007669"/>
    <property type="project" value="UniProtKB-SubCell"/>
</dbReference>
<comment type="cofactor">
    <cofactor evidence="2">
        <name>Mg(2+)</name>
        <dbReference type="ChEBI" id="CHEBI:18420"/>
    </cofactor>
</comment>
<keyword evidence="12 17" id="KW-1133">Transmembrane helix</keyword>
<dbReference type="AlphaFoldDB" id="A0A8J6CH90"/>
<keyword evidence="14" id="KW-0464">Manganese</keyword>
<dbReference type="InterPro" id="IPR002110">
    <property type="entry name" value="Ankyrin_rpt"/>
</dbReference>
<evidence type="ECO:0000313" key="21">
    <source>
        <dbReference type="EMBL" id="KAG8467498.1"/>
    </source>
</evidence>
<comment type="pathway">
    <text evidence="4">Protein modification; protein glycosylation.</text>
</comment>
<evidence type="ECO:0000256" key="9">
    <source>
        <dbReference type="ARBA" id="ARBA00022692"/>
    </source>
</evidence>
<dbReference type="UniPathway" id="UPA00378"/>
<dbReference type="PANTHER" id="PTHR13872:SF1">
    <property type="entry name" value="DOLICHYL-DIPHOSPHOOLIGOSACCHARIDE--PROTEIN GLYCOSYLTRANSFERASE SUBUNIT STT3B"/>
    <property type="match status" value="1"/>
</dbReference>
<keyword evidence="22" id="KW-1185">Reference proteome</keyword>
<reference evidence="21" key="1">
    <citation type="submission" date="2021-05" db="EMBL/GenBank/DDBJ databases">
        <title>The genome of the haptophyte Pavlova lutheri (Diacronema luteri, Pavlovales) - a model for lipid biosynthesis in eukaryotic algae.</title>
        <authorList>
            <person name="Hulatt C.J."/>
            <person name="Posewitz M.C."/>
        </authorList>
    </citation>
    <scope>NUCLEOTIDE SEQUENCE</scope>
    <source>
        <strain evidence="21">NIVA-4/92</strain>
    </source>
</reference>
<protein>
    <recommendedName>
        <fullName evidence="6">dolichyl-diphosphooligosaccharide--protein glycotransferase</fullName>
        <ecNumber evidence="6">2.4.99.18</ecNumber>
    </recommendedName>
</protein>
<dbReference type="Proteomes" id="UP000751190">
    <property type="component" value="Unassembled WGS sequence"/>
</dbReference>
<comment type="catalytic activity">
    <reaction evidence="15">
        <text>a di-trans,poly-cis-dolichyl diphosphooligosaccharide + L-asparaginyl-[protein] = N(4)-(oligosaccharide-(1-&gt;4)-N-acetyl-beta-D-glucosaminyl-(1-&gt;4)-N-acetyl-beta-D-glucosaminyl)-L-asparaginyl-[protein] + a di-trans,poly-cis-dolichyl diphosphate + H(+)</text>
        <dbReference type="Rhea" id="RHEA:22980"/>
        <dbReference type="Rhea" id="RHEA-COMP:12804"/>
        <dbReference type="Rhea" id="RHEA-COMP:12805"/>
        <dbReference type="Rhea" id="RHEA-COMP:19506"/>
        <dbReference type="Rhea" id="RHEA-COMP:19509"/>
        <dbReference type="ChEBI" id="CHEBI:15378"/>
        <dbReference type="ChEBI" id="CHEBI:50347"/>
        <dbReference type="ChEBI" id="CHEBI:57497"/>
        <dbReference type="ChEBI" id="CHEBI:57570"/>
        <dbReference type="ChEBI" id="CHEBI:132529"/>
        <dbReference type="EC" id="2.4.99.18"/>
    </reaction>
</comment>
<comment type="caution">
    <text evidence="21">The sequence shown here is derived from an EMBL/GenBank/DDBJ whole genome shotgun (WGS) entry which is preliminary data.</text>
</comment>
<evidence type="ECO:0000256" key="5">
    <source>
        <dbReference type="ARBA" id="ARBA00010810"/>
    </source>
</evidence>